<evidence type="ECO:0000313" key="7">
    <source>
        <dbReference type="EMBL" id="KKU93508.1"/>
    </source>
</evidence>
<feature type="domain" description="Cache" evidence="6">
    <location>
        <begin position="10"/>
        <end position="186"/>
    </location>
</feature>
<comment type="caution">
    <text evidence="7">The sequence shown here is derived from an EMBL/GenBank/DDBJ whole genome shotgun (WGS) entry which is preliminary data.</text>
</comment>
<evidence type="ECO:0000313" key="8">
    <source>
        <dbReference type="Proteomes" id="UP000034462"/>
    </source>
</evidence>
<proteinExistence type="predicted"/>
<organism evidence="7 8">
    <name type="scientific">Candidatus Yanofskybacteria bacterium GW2011_GWC1_48_11</name>
    <dbReference type="NCBI Taxonomy" id="1619027"/>
    <lineage>
        <taxon>Bacteria</taxon>
        <taxon>Candidatus Yanofskyibacteriota</taxon>
    </lineage>
</organism>
<evidence type="ECO:0000256" key="3">
    <source>
        <dbReference type="ARBA" id="ARBA00022692"/>
    </source>
</evidence>
<sequence>MERLLFKNVSFVDLSLISADGQEIERKHRYRTIREDDLRDLSASEVFQAARQGTAYVSDVYFDQGRPLFLIGAGIYNRSNELQSVTLAEVDARIMQRVVSETTIAQGGGRAYIVNTDGIVVAHPDISTVLAQRDFSFLPIVEALKQTPVEMPANQYRNELGENVLGFGVPIVVQFDGSTRTPWYVIAEENASFAFRHVKEVLWFSLVA</sequence>
<keyword evidence="3" id="KW-0812">Transmembrane</keyword>
<protein>
    <recommendedName>
        <fullName evidence="6">Cache domain-containing protein</fullName>
    </recommendedName>
</protein>
<name>A0A837IN31_9BACT</name>
<dbReference type="Gene3D" id="3.30.450.20">
    <property type="entry name" value="PAS domain"/>
    <property type="match status" value="1"/>
</dbReference>
<dbReference type="AlphaFoldDB" id="A0A837IN31"/>
<keyword evidence="5" id="KW-0472">Membrane</keyword>
<accession>A0A837IN31</accession>
<dbReference type="Proteomes" id="UP000034462">
    <property type="component" value="Unassembled WGS sequence"/>
</dbReference>
<keyword evidence="4" id="KW-1133">Transmembrane helix</keyword>
<evidence type="ECO:0000256" key="1">
    <source>
        <dbReference type="ARBA" id="ARBA00004651"/>
    </source>
</evidence>
<dbReference type="Pfam" id="PF02743">
    <property type="entry name" value="dCache_1"/>
    <property type="match status" value="1"/>
</dbReference>
<keyword evidence="2" id="KW-1003">Cell membrane</keyword>
<dbReference type="EMBL" id="LCPH01000001">
    <property type="protein sequence ID" value="KKU93508.1"/>
    <property type="molecule type" value="Genomic_DNA"/>
</dbReference>
<comment type="subcellular location">
    <subcellularLocation>
        <location evidence="1">Cell membrane</location>
        <topology evidence="1">Multi-pass membrane protein</topology>
    </subcellularLocation>
</comment>
<reference evidence="7 8" key="1">
    <citation type="journal article" date="2015" name="Nature">
        <title>rRNA introns, odd ribosomes, and small enigmatic genomes across a large radiation of phyla.</title>
        <authorList>
            <person name="Brown C.T."/>
            <person name="Hug L.A."/>
            <person name="Thomas B.C."/>
            <person name="Sharon I."/>
            <person name="Castelle C.J."/>
            <person name="Singh A."/>
            <person name="Wilkins M.J."/>
            <person name="Williams K.H."/>
            <person name="Banfield J.F."/>
        </authorList>
    </citation>
    <scope>NUCLEOTIDE SEQUENCE [LARGE SCALE GENOMIC DNA]</scope>
</reference>
<evidence type="ECO:0000256" key="4">
    <source>
        <dbReference type="ARBA" id="ARBA00022989"/>
    </source>
</evidence>
<dbReference type="InterPro" id="IPR033479">
    <property type="entry name" value="dCache_1"/>
</dbReference>
<evidence type="ECO:0000256" key="2">
    <source>
        <dbReference type="ARBA" id="ARBA00022475"/>
    </source>
</evidence>
<gene>
    <name evidence="7" type="ORF">UY25_C0001G0001</name>
</gene>
<evidence type="ECO:0000259" key="6">
    <source>
        <dbReference type="Pfam" id="PF02743"/>
    </source>
</evidence>
<dbReference type="CDD" id="cd18773">
    <property type="entry name" value="PDC1_HK_sensor"/>
    <property type="match status" value="1"/>
</dbReference>
<evidence type="ECO:0000256" key="5">
    <source>
        <dbReference type="ARBA" id="ARBA00023136"/>
    </source>
</evidence>
<dbReference type="GO" id="GO:0005886">
    <property type="term" value="C:plasma membrane"/>
    <property type="evidence" value="ECO:0007669"/>
    <property type="project" value="UniProtKB-SubCell"/>
</dbReference>
<feature type="non-terminal residue" evidence="7">
    <location>
        <position position="208"/>
    </location>
</feature>